<dbReference type="Proteomes" id="UP001604277">
    <property type="component" value="Unassembled WGS sequence"/>
</dbReference>
<name>A0ABD1WPR9_9LAMI</name>
<feature type="coiled-coil region" evidence="1">
    <location>
        <begin position="54"/>
        <end position="137"/>
    </location>
</feature>
<dbReference type="AlphaFoldDB" id="A0ABD1WPR9"/>
<sequence>MAAESLVLIEEAESIVRDLESNKTSVDTALCNVKSIIKDRDRFKEHTSWLQRVLIESKKEMRLLFEERDKLKADLASVESDVAEFLKKTDLANQAQKVTAQALVEAYVQQNALIDKIVQLEETAECLRAERYDLKGKN</sequence>
<accession>A0ABD1WPR9</accession>
<comment type="caution">
    <text evidence="2">The sequence shown here is derived from an EMBL/GenBank/DDBJ whole genome shotgun (WGS) entry which is preliminary data.</text>
</comment>
<proteinExistence type="predicted"/>
<organism evidence="2 3">
    <name type="scientific">Forsythia ovata</name>
    <dbReference type="NCBI Taxonomy" id="205694"/>
    <lineage>
        <taxon>Eukaryota</taxon>
        <taxon>Viridiplantae</taxon>
        <taxon>Streptophyta</taxon>
        <taxon>Embryophyta</taxon>
        <taxon>Tracheophyta</taxon>
        <taxon>Spermatophyta</taxon>
        <taxon>Magnoliopsida</taxon>
        <taxon>eudicotyledons</taxon>
        <taxon>Gunneridae</taxon>
        <taxon>Pentapetalae</taxon>
        <taxon>asterids</taxon>
        <taxon>lamiids</taxon>
        <taxon>Lamiales</taxon>
        <taxon>Oleaceae</taxon>
        <taxon>Forsythieae</taxon>
        <taxon>Forsythia</taxon>
    </lineage>
</organism>
<evidence type="ECO:0000313" key="3">
    <source>
        <dbReference type="Proteomes" id="UP001604277"/>
    </source>
</evidence>
<gene>
    <name evidence="2" type="ORF">Fot_05304</name>
</gene>
<reference evidence="3" key="1">
    <citation type="submission" date="2024-07" db="EMBL/GenBank/DDBJ databases">
        <title>Two chromosome-level genome assemblies of Korean endemic species Abeliophyllum distichum and Forsythia ovata (Oleaceae).</title>
        <authorList>
            <person name="Jang H."/>
        </authorList>
    </citation>
    <scope>NUCLEOTIDE SEQUENCE [LARGE SCALE GENOMIC DNA]</scope>
</reference>
<dbReference type="EMBL" id="JBFOLJ010000002">
    <property type="protein sequence ID" value="KAL2551685.1"/>
    <property type="molecule type" value="Genomic_DNA"/>
</dbReference>
<evidence type="ECO:0000313" key="2">
    <source>
        <dbReference type="EMBL" id="KAL2551685.1"/>
    </source>
</evidence>
<protein>
    <submittedName>
        <fullName evidence="2">Uncharacterized protein</fullName>
    </submittedName>
</protein>
<keyword evidence="3" id="KW-1185">Reference proteome</keyword>
<evidence type="ECO:0000256" key="1">
    <source>
        <dbReference type="SAM" id="Coils"/>
    </source>
</evidence>
<keyword evidence="1" id="KW-0175">Coiled coil</keyword>